<dbReference type="InterPro" id="IPR025455">
    <property type="entry name" value="DUF4276"/>
</dbReference>
<dbReference type="EMBL" id="RSCM01000017">
    <property type="protein sequence ID" value="RUS93731.1"/>
    <property type="molecule type" value="Genomic_DNA"/>
</dbReference>
<evidence type="ECO:0000313" key="2">
    <source>
        <dbReference type="Proteomes" id="UP000276103"/>
    </source>
</evidence>
<protein>
    <recommendedName>
        <fullName evidence="3">DUF4276 domain-containing protein</fullName>
    </recommendedName>
</protein>
<sequence>MVKEVRIYIEGGGDSQKTKSLIRQGFSQFFKPLVELAKSKNIKWNITICGTRNNAFRDFKNALKSHPDAFNVLLVDAEAPVKINSPWEHLKFRDNWDKPAGVDDDNCHLMVQTMEAWFIADIETLKKFYGQGFKENAIPKNANVETIAKDNLEPTLKTATANTTKGEYHKIQHAYKLLELLDVDKVRQASPYCDRLFTTIISKMTISTSNTDAE</sequence>
<evidence type="ECO:0000313" key="1">
    <source>
        <dbReference type="EMBL" id="RUS93731.1"/>
    </source>
</evidence>
<comment type="caution">
    <text evidence="1">The sequence shown here is derived from an EMBL/GenBank/DDBJ whole genome shotgun (WGS) entry which is preliminary data.</text>
</comment>
<proteinExistence type="predicted"/>
<dbReference type="Pfam" id="PF14103">
    <property type="entry name" value="DUF4276"/>
    <property type="match status" value="1"/>
</dbReference>
<dbReference type="Proteomes" id="UP000276103">
    <property type="component" value="Unassembled WGS sequence"/>
</dbReference>
<keyword evidence="2" id="KW-1185">Reference proteome</keyword>
<gene>
    <name evidence="1" type="ORF">DSM107003_42320</name>
</gene>
<accession>A0A433UIQ3</accession>
<dbReference type="OrthoDB" id="459394at2"/>
<name>A0A433UIQ3_ANAVA</name>
<evidence type="ECO:0008006" key="3">
    <source>
        <dbReference type="Google" id="ProtNLM"/>
    </source>
</evidence>
<dbReference type="RefSeq" id="WP_127056053.1">
    <property type="nucleotide sequence ID" value="NZ_RSCM01000017.1"/>
</dbReference>
<dbReference type="AlphaFoldDB" id="A0A433UIQ3"/>
<organism evidence="1 2">
    <name type="scientific">Trichormus variabilis SAG 1403-4b</name>
    <dbReference type="NCBI Taxonomy" id="447716"/>
    <lineage>
        <taxon>Bacteria</taxon>
        <taxon>Bacillati</taxon>
        <taxon>Cyanobacteriota</taxon>
        <taxon>Cyanophyceae</taxon>
        <taxon>Nostocales</taxon>
        <taxon>Nostocaceae</taxon>
        <taxon>Trichormus</taxon>
    </lineage>
</organism>
<reference evidence="1 2" key="1">
    <citation type="journal article" date="2019" name="Genome Biol. Evol.">
        <title>Day and night: Metabolic profiles and evolutionary relationships of six axenic non-marine cyanobacteria.</title>
        <authorList>
            <person name="Will S.E."/>
            <person name="Henke P."/>
            <person name="Boedeker C."/>
            <person name="Huang S."/>
            <person name="Brinkmann H."/>
            <person name="Rohde M."/>
            <person name="Jarek M."/>
            <person name="Friedl T."/>
            <person name="Seufert S."/>
            <person name="Schumacher M."/>
            <person name="Overmann J."/>
            <person name="Neumann-Schaal M."/>
            <person name="Petersen J."/>
        </authorList>
    </citation>
    <scope>NUCLEOTIDE SEQUENCE [LARGE SCALE GENOMIC DNA]</scope>
    <source>
        <strain evidence="1 2">SAG 1403-4b</strain>
    </source>
</reference>